<name>A0A2T2X2G4_9FIRM</name>
<evidence type="ECO:0000313" key="3">
    <source>
        <dbReference type="Proteomes" id="UP000242699"/>
    </source>
</evidence>
<protein>
    <recommendedName>
        <fullName evidence="4">ABC transmembrane type-1 domain-containing protein</fullName>
    </recommendedName>
</protein>
<evidence type="ECO:0000256" key="1">
    <source>
        <dbReference type="SAM" id="Phobius"/>
    </source>
</evidence>
<evidence type="ECO:0008006" key="4">
    <source>
        <dbReference type="Google" id="ProtNLM"/>
    </source>
</evidence>
<organism evidence="2 3">
    <name type="scientific">Sulfobacillus benefaciens</name>
    <dbReference type="NCBI Taxonomy" id="453960"/>
    <lineage>
        <taxon>Bacteria</taxon>
        <taxon>Bacillati</taxon>
        <taxon>Bacillota</taxon>
        <taxon>Clostridia</taxon>
        <taxon>Eubacteriales</taxon>
        <taxon>Clostridiales Family XVII. Incertae Sedis</taxon>
        <taxon>Sulfobacillus</taxon>
    </lineage>
</organism>
<reference evidence="2 3" key="1">
    <citation type="journal article" date="2014" name="BMC Genomics">
        <title>Comparison of environmental and isolate Sulfobacillus genomes reveals diverse carbon, sulfur, nitrogen, and hydrogen metabolisms.</title>
        <authorList>
            <person name="Justice N.B."/>
            <person name="Norman A."/>
            <person name="Brown C.T."/>
            <person name="Singh A."/>
            <person name="Thomas B.C."/>
            <person name="Banfield J.F."/>
        </authorList>
    </citation>
    <scope>NUCLEOTIDE SEQUENCE [LARGE SCALE GENOMIC DNA]</scope>
    <source>
        <strain evidence="2">AMDSBA1</strain>
    </source>
</reference>
<dbReference type="Proteomes" id="UP000242699">
    <property type="component" value="Unassembled WGS sequence"/>
</dbReference>
<sequence>MVHNRGGNIFIWTLLWLVLVAGVLPVFVNVSAMLVVQQQFEDDGQNALVAAVRTFPNAPWLIRRQLTTTLREEMPGAAIAVVAFSERHGISTATVSMVMSLPFPVAGWSRWRARMTFQAN</sequence>
<accession>A0A2T2X2G4</accession>
<dbReference type="EMBL" id="PXYT01000019">
    <property type="protein sequence ID" value="PSR28694.1"/>
    <property type="molecule type" value="Genomic_DNA"/>
</dbReference>
<evidence type="ECO:0000313" key="2">
    <source>
        <dbReference type="EMBL" id="PSR28694.1"/>
    </source>
</evidence>
<dbReference type="AlphaFoldDB" id="A0A2T2X2G4"/>
<comment type="caution">
    <text evidence="2">The sequence shown here is derived from an EMBL/GenBank/DDBJ whole genome shotgun (WGS) entry which is preliminary data.</text>
</comment>
<feature type="transmembrane region" description="Helical" evidence="1">
    <location>
        <begin position="9"/>
        <end position="28"/>
    </location>
</feature>
<keyword evidence="1" id="KW-0812">Transmembrane</keyword>
<keyword evidence="1" id="KW-0472">Membrane</keyword>
<keyword evidence="1" id="KW-1133">Transmembrane helix</keyword>
<gene>
    <name evidence="2" type="ORF">C7B43_09785</name>
</gene>
<proteinExistence type="predicted"/>